<proteinExistence type="predicted"/>
<evidence type="ECO:0000313" key="2">
    <source>
        <dbReference type="Proteomes" id="UP000618943"/>
    </source>
</evidence>
<reference evidence="1 2" key="1">
    <citation type="submission" date="2020-12" db="EMBL/GenBank/DDBJ databases">
        <title>YIM B01967 draft genome.</title>
        <authorList>
            <person name="Yan X."/>
        </authorList>
    </citation>
    <scope>NUCLEOTIDE SEQUENCE [LARGE SCALE GENOMIC DNA]</scope>
    <source>
        <strain evidence="1 2">YIM B01967</strain>
    </source>
</reference>
<comment type="caution">
    <text evidence="1">The sequence shown here is derived from an EMBL/GenBank/DDBJ whole genome shotgun (WGS) entry which is preliminary data.</text>
</comment>
<dbReference type="RefSeq" id="WP_200749639.1">
    <property type="nucleotide sequence ID" value="NZ_JAEOAH010000023.1"/>
</dbReference>
<name>A0ABS1H9X2_9BACL</name>
<dbReference type="Proteomes" id="UP000618943">
    <property type="component" value="Unassembled WGS sequence"/>
</dbReference>
<sequence length="322" mass="36759">MGKHFGNKPLKTLFIKLKRKLLKKPLITAGLAIAFFCFLVSSATISPVMANGVKKLAPIQLDLNGTSLTTEIFETLDKLGYSVDSAGHMTNPYTITVSLNSTKEELKKEKLIITKQIEKILAKRHIDNYKIEIEQSRKSPPNETSKSKEINKKRMNIFPVISKTMKKFGYDTLGIGYNNDVISIYLPNTEKRKKAIKQAVEKALMKEKFEFKKVEFNLYNESKRLQESRWSSIISIISDNLIGKSDYKLKGVGYRVKDGKTYISLNTGLDNSKDKAENVAYLKESFEKFFALNSTKEQIKKDTYELIIYGKNKQVLVKIKKD</sequence>
<accession>A0ABS1H9X2</accession>
<organism evidence="1 2">
    <name type="scientific">Viridibacillus soli</name>
    <dbReference type="NCBI Taxonomy" id="2798301"/>
    <lineage>
        <taxon>Bacteria</taxon>
        <taxon>Bacillati</taxon>
        <taxon>Bacillota</taxon>
        <taxon>Bacilli</taxon>
        <taxon>Bacillales</taxon>
        <taxon>Caryophanaceae</taxon>
        <taxon>Viridibacillus</taxon>
    </lineage>
</organism>
<protein>
    <submittedName>
        <fullName evidence="1">Uncharacterized protein</fullName>
    </submittedName>
</protein>
<keyword evidence="2" id="KW-1185">Reference proteome</keyword>
<dbReference type="EMBL" id="JAEOAH010000023">
    <property type="protein sequence ID" value="MBK3496116.1"/>
    <property type="molecule type" value="Genomic_DNA"/>
</dbReference>
<gene>
    <name evidence="1" type="ORF">JFL43_14835</name>
</gene>
<evidence type="ECO:0000313" key="1">
    <source>
        <dbReference type="EMBL" id="MBK3496116.1"/>
    </source>
</evidence>